<accession>A0AA51MNT3</accession>
<gene>
    <name evidence="2" type="ORF">RCG00_05920</name>
</gene>
<evidence type="ECO:0000256" key="1">
    <source>
        <dbReference type="SAM" id="MobiDB-lite"/>
    </source>
</evidence>
<name>A0AA51MNT3_9GAMM</name>
<feature type="region of interest" description="Disordered" evidence="1">
    <location>
        <begin position="1"/>
        <end position="39"/>
    </location>
</feature>
<proteinExistence type="predicted"/>
<organism evidence="2">
    <name type="scientific">Thiothrix subterranea</name>
    <dbReference type="NCBI Taxonomy" id="2735563"/>
    <lineage>
        <taxon>Bacteria</taxon>
        <taxon>Pseudomonadati</taxon>
        <taxon>Pseudomonadota</taxon>
        <taxon>Gammaproteobacteria</taxon>
        <taxon>Thiotrichales</taxon>
        <taxon>Thiotrichaceae</taxon>
        <taxon>Thiothrix</taxon>
    </lineage>
</organism>
<evidence type="ECO:0000313" key="2">
    <source>
        <dbReference type="EMBL" id="WML87904.1"/>
    </source>
</evidence>
<dbReference type="Proteomes" id="UP001229862">
    <property type="component" value="Chromosome"/>
</dbReference>
<dbReference type="AlphaFoldDB" id="A0AA51MNT3"/>
<feature type="compositionally biased region" description="Polar residues" evidence="1">
    <location>
        <begin position="1"/>
        <end position="19"/>
    </location>
</feature>
<sequence>MSDTNDTNGQSQSISSTTPYPKASHICTRHGTATTEQGQRKVYARHTFITRDPHDKVLQYYSEQFGEPREQAGAVCWQQETQNGKQHILVELTLETPAQSDQLKSQEPGQTLIKSYRVVTSGNQAS</sequence>
<reference evidence="2" key="1">
    <citation type="submission" date="2023-08" db="EMBL/GenBank/DDBJ databases">
        <title>New molecular markers tilS and rpoB for phylogenetic and monitoring studies of the genus Thiothrix biodiversity.</title>
        <authorList>
            <person name="Ravin N.V."/>
            <person name="Smolyakov D."/>
            <person name="Markov N.D."/>
            <person name="Beletsky A.V."/>
            <person name="Mardanov A.V."/>
            <person name="Rudenko T.S."/>
            <person name="Grabovich M.Y."/>
        </authorList>
    </citation>
    <scope>NUCLEOTIDE SEQUENCE</scope>
    <source>
        <strain evidence="2">DNT52</strain>
    </source>
</reference>
<protein>
    <submittedName>
        <fullName evidence="2">Uncharacterized protein</fullName>
    </submittedName>
</protein>
<dbReference type="RefSeq" id="WP_308872231.1">
    <property type="nucleotide sequence ID" value="NZ_CP133217.1"/>
</dbReference>
<dbReference type="EMBL" id="CP133217">
    <property type="protein sequence ID" value="WML87904.1"/>
    <property type="molecule type" value="Genomic_DNA"/>
</dbReference>